<dbReference type="InterPro" id="IPR050582">
    <property type="entry name" value="HAD-like_SerB"/>
</dbReference>
<gene>
    <name evidence="12" type="ORF">AWC23_19055</name>
</gene>
<evidence type="ECO:0000256" key="7">
    <source>
        <dbReference type="ARBA" id="ARBA00022801"/>
    </source>
</evidence>
<dbReference type="EMBL" id="LQPR01000043">
    <property type="protein sequence ID" value="ORW69849.1"/>
    <property type="molecule type" value="Genomic_DNA"/>
</dbReference>
<dbReference type="GO" id="GO:0000287">
    <property type="term" value="F:magnesium ion binding"/>
    <property type="evidence" value="ECO:0007669"/>
    <property type="project" value="TreeGrafter"/>
</dbReference>
<dbReference type="GO" id="GO:0036424">
    <property type="term" value="F:L-phosphoserine phosphatase activity"/>
    <property type="evidence" value="ECO:0007669"/>
    <property type="project" value="TreeGrafter"/>
</dbReference>
<dbReference type="GO" id="GO:0005737">
    <property type="term" value="C:cytoplasm"/>
    <property type="evidence" value="ECO:0007669"/>
    <property type="project" value="TreeGrafter"/>
</dbReference>
<proteinExistence type="inferred from homology"/>
<accession>A0AAJ3TU09</accession>
<dbReference type="Proteomes" id="UP000193387">
    <property type="component" value="Unassembled WGS sequence"/>
</dbReference>
<keyword evidence="7 12" id="KW-0378">Hydrolase</keyword>
<dbReference type="GO" id="GO:0006564">
    <property type="term" value="P:L-serine biosynthetic process"/>
    <property type="evidence" value="ECO:0007669"/>
    <property type="project" value="UniProtKB-KW"/>
</dbReference>
<name>A0AAJ3TU09_9MYCO</name>
<sequence>MSVLHVFDMDGTLLLGSTASVELARYLGISEQIAILEKLSSAGELTNIEFHRRSHPLWQGLTADVIDTVFAQSPWIGHLRAVWDDIAARGETAIVISMSPLFFVQRLSRWGAARVYATDSPIGSVFDETLVLEAYHKVEIVERVVADGGFDKDRVVAYGDSHTDIPLFSTGIRSVAVNASAAVEALASLRYRGNDLREAYALARSLIE</sequence>
<comment type="pathway">
    <text evidence="2">Amino-acid biosynthesis; L-serine biosynthesis; L-serine from 3-phospho-D-glycerate: step 3/3.</text>
</comment>
<evidence type="ECO:0000256" key="3">
    <source>
        <dbReference type="ARBA" id="ARBA00009184"/>
    </source>
</evidence>
<keyword evidence="8" id="KW-0460">Magnesium</keyword>
<dbReference type="PANTHER" id="PTHR43344">
    <property type="entry name" value="PHOSPHOSERINE PHOSPHATASE"/>
    <property type="match status" value="1"/>
</dbReference>
<organism evidence="12 13">
    <name type="scientific">Mycobacterium saskatchewanense</name>
    <dbReference type="NCBI Taxonomy" id="220927"/>
    <lineage>
        <taxon>Bacteria</taxon>
        <taxon>Bacillati</taxon>
        <taxon>Actinomycetota</taxon>
        <taxon>Actinomycetes</taxon>
        <taxon>Mycobacteriales</taxon>
        <taxon>Mycobacteriaceae</taxon>
        <taxon>Mycobacterium</taxon>
        <taxon>Mycobacterium simiae complex</taxon>
    </lineage>
</organism>
<dbReference type="SUPFAM" id="SSF56784">
    <property type="entry name" value="HAD-like"/>
    <property type="match status" value="1"/>
</dbReference>
<dbReference type="InterPro" id="IPR036412">
    <property type="entry name" value="HAD-like_sf"/>
</dbReference>
<dbReference type="NCBIfam" id="TIGR01488">
    <property type="entry name" value="HAD-SF-IB"/>
    <property type="match status" value="1"/>
</dbReference>
<comment type="cofactor">
    <cofactor evidence="1">
        <name>Mg(2+)</name>
        <dbReference type="ChEBI" id="CHEBI:18420"/>
    </cofactor>
</comment>
<comment type="caution">
    <text evidence="12">The sequence shown here is derived from an EMBL/GenBank/DDBJ whole genome shotgun (WGS) entry which is preliminary data.</text>
</comment>
<evidence type="ECO:0000256" key="6">
    <source>
        <dbReference type="ARBA" id="ARBA00022723"/>
    </source>
</evidence>
<dbReference type="Gene3D" id="3.40.50.1000">
    <property type="entry name" value="HAD superfamily/HAD-like"/>
    <property type="match status" value="1"/>
</dbReference>
<evidence type="ECO:0000256" key="1">
    <source>
        <dbReference type="ARBA" id="ARBA00001946"/>
    </source>
</evidence>
<dbReference type="EC" id="3.1.3.3" evidence="4"/>
<keyword evidence="9" id="KW-0718">Serine biosynthesis</keyword>
<evidence type="ECO:0000256" key="8">
    <source>
        <dbReference type="ARBA" id="ARBA00022842"/>
    </source>
</evidence>
<evidence type="ECO:0000313" key="13">
    <source>
        <dbReference type="Proteomes" id="UP000193387"/>
    </source>
</evidence>
<keyword evidence="13" id="KW-1185">Reference proteome</keyword>
<keyword evidence="5" id="KW-0028">Amino-acid biosynthesis</keyword>
<dbReference type="Pfam" id="PF12710">
    <property type="entry name" value="HAD"/>
    <property type="match status" value="1"/>
</dbReference>
<dbReference type="AlphaFoldDB" id="A0AAJ3TU09"/>
<dbReference type="PANTHER" id="PTHR43344:SF2">
    <property type="entry name" value="PHOSPHOSERINE PHOSPHATASE"/>
    <property type="match status" value="1"/>
</dbReference>
<evidence type="ECO:0000313" key="12">
    <source>
        <dbReference type="EMBL" id="ORW69849.1"/>
    </source>
</evidence>
<evidence type="ECO:0000256" key="4">
    <source>
        <dbReference type="ARBA" id="ARBA00012640"/>
    </source>
</evidence>
<comment type="similarity">
    <text evidence="3">Belongs to the HAD-like hydrolase superfamily. SerB family.</text>
</comment>
<reference evidence="12 13" key="1">
    <citation type="submission" date="2016-01" db="EMBL/GenBank/DDBJ databases">
        <title>The new phylogeny of the genus Mycobacterium.</title>
        <authorList>
            <person name="Tarcisio F."/>
            <person name="Conor M."/>
            <person name="Antonella G."/>
            <person name="Elisabetta G."/>
            <person name="Giulia F.S."/>
            <person name="Sara T."/>
            <person name="Anna F."/>
            <person name="Clotilde B."/>
            <person name="Roberto B."/>
            <person name="Veronica D.S."/>
            <person name="Fabio R."/>
            <person name="Monica P."/>
            <person name="Olivier J."/>
            <person name="Enrico T."/>
            <person name="Nicola S."/>
        </authorList>
    </citation>
    <scope>NUCLEOTIDE SEQUENCE [LARGE SCALE GENOMIC DNA]</scope>
    <source>
        <strain evidence="12 13">DSM 44616</strain>
    </source>
</reference>
<evidence type="ECO:0000256" key="2">
    <source>
        <dbReference type="ARBA" id="ARBA00005135"/>
    </source>
</evidence>
<keyword evidence="6" id="KW-0479">Metal-binding</keyword>
<evidence type="ECO:0000256" key="10">
    <source>
        <dbReference type="ARBA" id="ARBA00048138"/>
    </source>
</evidence>
<comment type="catalytic activity">
    <reaction evidence="10">
        <text>O-phospho-L-serine + H2O = L-serine + phosphate</text>
        <dbReference type="Rhea" id="RHEA:21208"/>
        <dbReference type="ChEBI" id="CHEBI:15377"/>
        <dbReference type="ChEBI" id="CHEBI:33384"/>
        <dbReference type="ChEBI" id="CHEBI:43474"/>
        <dbReference type="ChEBI" id="CHEBI:57524"/>
        <dbReference type="EC" id="3.1.3.3"/>
    </reaction>
</comment>
<evidence type="ECO:0000256" key="9">
    <source>
        <dbReference type="ARBA" id="ARBA00023299"/>
    </source>
</evidence>
<evidence type="ECO:0000256" key="11">
    <source>
        <dbReference type="ARBA" id="ARBA00048523"/>
    </source>
</evidence>
<protein>
    <recommendedName>
        <fullName evidence="4">phosphoserine phosphatase</fullName>
        <ecNumber evidence="4">3.1.3.3</ecNumber>
    </recommendedName>
</protein>
<dbReference type="InterPro" id="IPR023214">
    <property type="entry name" value="HAD_sf"/>
</dbReference>
<evidence type="ECO:0000256" key="5">
    <source>
        <dbReference type="ARBA" id="ARBA00022605"/>
    </source>
</evidence>
<comment type="catalytic activity">
    <reaction evidence="11">
        <text>O-phospho-D-serine + H2O = D-serine + phosphate</text>
        <dbReference type="Rhea" id="RHEA:24873"/>
        <dbReference type="ChEBI" id="CHEBI:15377"/>
        <dbReference type="ChEBI" id="CHEBI:35247"/>
        <dbReference type="ChEBI" id="CHEBI:43474"/>
        <dbReference type="ChEBI" id="CHEBI:58680"/>
        <dbReference type="EC" id="3.1.3.3"/>
    </reaction>
</comment>